<gene>
    <name evidence="2" type="ORF">HLB09_11610</name>
</gene>
<protein>
    <submittedName>
        <fullName evidence="2">Uncharacterized protein</fullName>
    </submittedName>
</protein>
<dbReference type="EMBL" id="JABEMA010000185">
    <property type="protein sequence ID" value="NNH23725.1"/>
    <property type="molecule type" value="Genomic_DNA"/>
</dbReference>
<comment type="caution">
    <text evidence="2">The sequence shown here is derived from an EMBL/GenBank/DDBJ whole genome shotgun (WGS) entry which is preliminary data.</text>
</comment>
<accession>A0A849BQF4</accession>
<feature type="non-terminal residue" evidence="2">
    <location>
        <position position="1"/>
    </location>
</feature>
<evidence type="ECO:0000256" key="1">
    <source>
        <dbReference type="SAM" id="MobiDB-lite"/>
    </source>
</evidence>
<keyword evidence="3" id="KW-1185">Reference proteome</keyword>
<proteinExistence type="predicted"/>
<feature type="compositionally biased region" description="Low complexity" evidence="1">
    <location>
        <begin position="11"/>
        <end position="31"/>
    </location>
</feature>
<evidence type="ECO:0000313" key="2">
    <source>
        <dbReference type="EMBL" id="NNH23725.1"/>
    </source>
</evidence>
<dbReference type="AlphaFoldDB" id="A0A849BQF4"/>
<sequence length="46" mass="4457">TQEPDLDGAGAAVEETAPAPSASPGEAPAPEASDEPASDEPVPGDR</sequence>
<evidence type="ECO:0000313" key="3">
    <source>
        <dbReference type="Proteomes" id="UP000555552"/>
    </source>
</evidence>
<name>A0A849BQF4_9ACTN</name>
<organism evidence="2 3">
    <name type="scientific">Pseudokineococcus marinus</name>
    <dbReference type="NCBI Taxonomy" id="351215"/>
    <lineage>
        <taxon>Bacteria</taxon>
        <taxon>Bacillati</taxon>
        <taxon>Actinomycetota</taxon>
        <taxon>Actinomycetes</taxon>
        <taxon>Kineosporiales</taxon>
        <taxon>Kineosporiaceae</taxon>
        <taxon>Pseudokineococcus</taxon>
    </lineage>
</organism>
<feature type="region of interest" description="Disordered" evidence="1">
    <location>
        <begin position="1"/>
        <end position="46"/>
    </location>
</feature>
<dbReference type="Proteomes" id="UP000555552">
    <property type="component" value="Unassembled WGS sequence"/>
</dbReference>
<reference evidence="2 3" key="1">
    <citation type="submission" date="2020-05" db="EMBL/GenBank/DDBJ databases">
        <title>MicrobeNet Type strains.</title>
        <authorList>
            <person name="Nicholson A.C."/>
        </authorList>
    </citation>
    <scope>NUCLEOTIDE SEQUENCE [LARGE SCALE GENOMIC DNA]</scope>
    <source>
        <strain evidence="2 3">JCM 14547</strain>
    </source>
</reference>